<name>A0ACD3AAQ0_9AGAR</name>
<reference evidence="1 2" key="1">
    <citation type="journal article" date="2019" name="Nat. Ecol. Evol.">
        <title>Megaphylogeny resolves global patterns of mushroom evolution.</title>
        <authorList>
            <person name="Varga T."/>
            <person name="Krizsan K."/>
            <person name="Foldi C."/>
            <person name="Dima B."/>
            <person name="Sanchez-Garcia M."/>
            <person name="Sanchez-Ramirez S."/>
            <person name="Szollosi G.J."/>
            <person name="Szarkandi J.G."/>
            <person name="Papp V."/>
            <person name="Albert L."/>
            <person name="Andreopoulos W."/>
            <person name="Angelini C."/>
            <person name="Antonin V."/>
            <person name="Barry K.W."/>
            <person name="Bougher N.L."/>
            <person name="Buchanan P."/>
            <person name="Buyck B."/>
            <person name="Bense V."/>
            <person name="Catcheside P."/>
            <person name="Chovatia M."/>
            <person name="Cooper J."/>
            <person name="Damon W."/>
            <person name="Desjardin D."/>
            <person name="Finy P."/>
            <person name="Geml J."/>
            <person name="Haridas S."/>
            <person name="Hughes K."/>
            <person name="Justo A."/>
            <person name="Karasinski D."/>
            <person name="Kautmanova I."/>
            <person name="Kiss B."/>
            <person name="Kocsube S."/>
            <person name="Kotiranta H."/>
            <person name="LaButti K.M."/>
            <person name="Lechner B.E."/>
            <person name="Liimatainen K."/>
            <person name="Lipzen A."/>
            <person name="Lukacs Z."/>
            <person name="Mihaltcheva S."/>
            <person name="Morgado L.N."/>
            <person name="Niskanen T."/>
            <person name="Noordeloos M.E."/>
            <person name="Ohm R.A."/>
            <person name="Ortiz-Santana B."/>
            <person name="Ovrebo C."/>
            <person name="Racz N."/>
            <person name="Riley R."/>
            <person name="Savchenko A."/>
            <person name="Shiryaev A."/>
            <person name="Soop K."/>
            <person name="Spirin V."/>
            <person name="Szebenyi C."/>
            <person name="Tomsovsky M."/>
            <person name="Tulloss R.E."/>
            <person name="Uehling J."/>
            <person name="Grigoriev I.V."/>
            <person name="Vagvolgyi C."/>
            <person name="Papp T."/>
            <person name="Martin F.M."/>
            <person name="Miettinen O."/>
            <person name="Hibbett D.S."/>
            <person name="Nagy L.G."/>
        </authorList>
    </citation>
    <scope>NUCLEOTIDE SEQUENCE [LARGE SCALE GENOMIC DNA]</scope>
    <source>
        <strain evidence="1 2">NL-1719</strain>
    </source>
</reference>
<proteinExistence type="predicted"/>
<organism evidence="1 2">
    <name type="scientific">Pluteus cervinus</name>
    <dbReference type="NCBI Taxonomy" id="181527"/>
    <lineage>
        <taxon>Eukaryota</taxon>
        <taxon>Fungi</taxon>
        <taxon>Dikarya</taxon>
        <taxon>Basidiomycota</taxon>
        <taxon>Agaricomycotina</taxon>
        <taxon>Agaricomycetes</taxon>
        <taxon>Agaricomycetidae</taxon>
        <taxon>Agaricales</taxon>
        <taxon>Pluteineae</taxon>
        <taxon>Pluteaceae</taxon>
        <taxon>Pluteus</taxon>
    </lineage>
</organism>
<gene>
    <name evidence="1" type="ORF">BDN72DRAFT_903097</name>
</gene>
<accession>A0ACD3AAQ0</accession>
<sequence length="516" mass="56386">MRSINSPGRGTIGYRFNEKQTKFLRAHGPAYTAMVNSLDGEGPRGLGGVFGNKGRWVEEVVFPLFMQEFHSKESPENLAVLHKSLKSWFSNYHNYRVRHPGAHKAPRPPPSQAPASTLKTAATPALAKPKPVTALQVFAQDRHATLDSKFKAYREAHGNPPTTENLPIWNRITQDLWLSLVDEEQEDYRDRAKELNESYAKFPPRAEIFKNQPQLPQAIMTQFDKLHGFDWGQYGDGGVFIIGAFRTKSGDLQVYNVSASSARDACPFVAPPEAYAALRTHFVEHMEKTLPASDNNVDDLDEPVPDLVPIEDSDIEDFVDNNKPCKPAASPQDTQSPRSSPPRALPPSSPSLPTSSPRRLSSASSTSSRDLTEGEDGDPLSPTAPPPTIAQLLDGDVPAPTAPLPSTVAPLPSTVAPLPDTTSVLGPLMDDDIPTSTTSLAAQLLSTSPMTTVVKWAPQGKPRGRKRPRQSKAKAAEPVVQDEAVVQDEEEAGTRRSKRLQSETYTNTAVSVRRNA</sequence>
<evidence type="ECO:0000313" key="2">
    <source>
        <dbReference type="Proteomes" id="UP000308600"/>
    </source>
</evidence>
<protein>
    <submittedName>
        <fullName evidence="1">Uncharacterized protein</fullName>
    </submittedName>
</protein>
<keyword evidence="2" id="KW-1185">Reference proteome</keyword>
<dbReference type="Proteomes" id="UP000308600">
    <property type="component" value="Unassembled WGS sequence"/>
</dbReference>
<evidence type="ECO:0000313" key="1">
    <source>
        <dbReference type="EMBL" id="TFK62606.1"/>
    </source>
</evidence>
<dbReference type="EMBL" id="ML208571">
    <property type="protein sequence ID" value="TFK62606.1"/>
    <property type="molecule type" value="Genomic_DNA"/>
</dbReference>